<feature type="compositionally biased region" description="Low complexity" evidence="2">
    <location>
        <begin position="27"/>
        <end position="40"/>
    </location>
</feature>
<gene>
    <name evidence="4" type="ordered locus">Rru_A0049</name>
</gene>
<feature type="region of interest" description="Disordered" evidence="2">
    <location>
        <begin position="25"/>
        <end position="62"/>
    </location>
</feature>
<dbReference type="InterPro" id="IPR000089">
    <property type="entry name" value="Biotin_lipoyl"/>
</dbReference>
<evidence type="ECO:0000313" key="5">
    <source>
        <dbReference type="Proteomes" id="UP000001929"/>
    </source>
</evidence>
<evidence type="ECO:0000256" key="2">
    <source>
        <dbReference type="SAM" id="MobiDB-lite"/>
    </source>
</evidence>
<dbReference type="Pfam" id="PF00364">
    <property type="entry name" value="Biotin_lipoyl"/>
    <property type="match status" value="1"/>
</dbReference>
<keyword evidence="1" id="KW-0092">Biotin</keyword>
<dbReference type="RefSeq" id="WP_011387810.1">
    <property type="nucleotide sequence ID" value="NC_007643.1"/>
</dbReference>
<dbReference type="KEGG" id="rru:Rru_A0049"/>
<dbReference type="CDD" id="cd06850">
    <property type="entry name" value="biotinyl_domain"/>
    <property type="match status" value="1"/>
</dbReference>
<dbReference type="PhylomeDB" id="Q2RYE1"/>
<dbReference type="EMBL" id="CP000230">
    <property type="protein sequence ID" value="ABC20854.1"/>
    <property type="molecule type" value="Genomic_DNA"/>
</dbReference>
<evidence type="ECO:0000313" key="4">
    <source>
        <dbReference type="EMBL" id="ABC20854.1"/>
    </source>
</evidence>
<dbReference type="PANTHER" id="PTHR45266">
    <property type="entry name" value="OXALOACETATE DECARBOXYLASE ALPHA CHAIN"/>
    <property type="match status" value="1"/>
</dbReference>
<dbReference type="PANTHER" id="PTHR45266:SF3">
    <property type="entry name" value="OXALOACETATE DECARBOXYLASE ALPHA CHAIN"/>
    <property type="match status" value="1"/>
</dbReference>
<dbReference type="eggNOG" id="COG4770">
    <property type="taxonomic scope" value="Bacteria"/>
</dbReference>
<dbReference type="AlphaFoldDB" id="Q2RYE1"/>
<sequence>MMKRLRITVEGTAYDVTVEELDAPEGATAPLAAAPSASARPPAPATPRPAAPPPAPAAPALPVGEGAVVSPLAGTVVKLAVANGQSVAIGDVLVVLEAMKMNTPIAATRAGQVTAIAVAVGTTVSEGQVLLTLG</sequence>
<feature type="compositionally biased region" description="Pro residues" evidence="2">
    <location>
        <begin position="41"/>
        <end position="59"/>
    </location>
</feature>
<dbReference type="Proteomes" id="UP000001929">
    <property type="component" value="Chromosome"/>
</dbReference>
<reference evidence="4 5" key="1">
    <citation type="journal article" date="2011" name="Stand. Genomic Sci.">
        <title>Complete genome sequence of Rhodospirillum rubrum type strain (S1).</title>
        <authorList>
            <person name="Munk A.C."/>
            <person name="Copeland A."/>
            <person name="Lucas S."/>
            <person name="Lapidus A."/>
            <person name="Del Rio T.G."/>
            <person name="Barry K."/>
            <person name="Detter J.C."/>
            <person name="Hammon N."/>
            <person name="Israni S."/>
            <person name="Pitluck S."/>
            <person name="Brettin T."/>
            <person name="Bruce D."/>
            <person name="Han C."/>
            <person name="Tapia R."/>
            <person name="Gilna P."/>
            <person name="Schmutz J."/>
            <person name="Larimer F."/>
            <person name="Land M."/>
            <person name="Kyrpides N.C."/>
            <person name="Mavromatis K."/>
            <person name="Richardson P."/>
            <person name="Rohde M."/>
            <person name="Goker M."/>
            <person name="Klenk H.P."/>
            <person name="Zhang Y."/>
            <person name="Roberts G.P."/>
            <person name="Reslewic S."/>
            <person name="Schwartz D.C."/>
        </authorList>
    </citation>
    <scope>NUCLEOTIDE SEQUENCE [LARGE SCALE GENOMIC DNA]</scope>
    <source>
        <strain evidence="5">ATCC 11170 / ATH 1.1.1 / DSM 467 / LMG 4362 / NCIMB 8255 / S1</strain>
    </source>
</reference>
<feature type="domain" description="Lipoyl-binding" evidence="3">
    <location>
        <begin position="56"/>
        <end position="134"/>
    </location>
</feature>
<keyword evidence="5" id="KW-1185">Reference proteome</keyword>
<dbReference type="PATRIC" id="fig|269796.9.peg.98"/>
<dbReference type="InterPro" id="IPR011053">
    <property type="entry name" value="Single_hybrid_motif"/>
</dbReference>
<dbReference type="PROSITE" id="PS00188">
    <property type="entry name" value="BIOTIN"/>
    <property type="match status" value="1"/>
</dbReference>
<evidence type="ECO:0000259" key="3">
    <source>
        <dbReference type="PROSITE" id="PS50968"/>
    </source>
</evidence>
<dbReference type="HOGENOM" id="CLU_016733_5_2_5"/>
<dbReference type="FunFam" id="2.40.50.100:FF:000003">
    <property type="entry name" value="Acetyl-CoA carboxylase biotin carboxyl carrier protein"/>
    <property type="match status" value="1"/>
</dbReference>
<dbReference type="Gene3D" id="2.40.50.100">
    <property type="match status" value="1"/>
</dbReference>
<evidence type="ECO:0000256" key="1">
    <source>
        <dbReference type="ARBA" id="ARBA00023267"/>
    </source>
</evidence>
<dbReference type="SUPFAM" id="SSF51230">
    <property type="entry name" value="Single hybrid motif"/>
    <property type="match status" value="1"/>
</dbReference>
<organism evidence="4 5">
    <name type="scientific">Rhodospirillum rubrum (strain ATCC 11170 / ATH 1.1.1 / DSM 467 / LMG 4362 / NCIMB 8255 / S1)</name>
    <dbReference type="NCBI Taxonomy" id="269796"/>
    <lineage>
        <taxon>Bacteria</taxon>
        <taxon>Pseudomonadati</taxon>
        <taxon>Pseudomonadota</taxon>
        <taxon>Alphaproteobacteria</taxon>
        <taxon>Rhodospirillales</taxon>
        <taxon>Rhodospirillaceae</taxon>
        <taxon>Rhodospirillum</taxon>
    </lineage>
</organism>
<proteinExistence type="predicted"/>
<dbReference type="STRING" id="269796.Rru_A0049"/>
<accession>Q2RYE1</accession>
<dbReference type="InterPro" id="IPR050709">
    <property type="entry name" value="Biotin_Carboxyl_Carrier/Decarb"/>
</dbReference>
<protein>
    <submittedName>
        <fullName evidence="4">Biotin/lipoyl attachment</fullName>
    </submittedName>
</protein>
<dbReference type="EnsemblBacteria" id="ABC20854">
    <property type="protein sequence ID" value="ABC20854"/>
    <property type="gene ID" value="Rru_A0049"/>
</dbReference>
<name>Q2RYE1_RHORT</name>
<dbReference type="InterPro" id="IPR001882">
    <property type="entry name" value="Biotin_BS"/>
</dbReference>
<dbReference type="PROSITE" id="PS50968">
    <property type="entry name" value="BIOTINYL_LIPOYL"/>
    <property type="match status" value="1"/>
</dbReference>